<dbReference type="EC" id="3.1.1.3" evidence="6"/>
<evidence type="ECO:0000256" key="13">
    <source>
        <dbReference type="ARBA" id="ARBA00023006"/>
    </source>
</evidence>
<evidence type="ECO:0000256" key="19">
    <source>
        <dbReference type="SAM" id="SignalP"/>
    </source>
</evidence>
<evidence type="ECO:0000313" key="21">
    <source>
        <dbReference type="EMBL" id="PMD27562.1"/>
    </source>
</evidence>
<dbReference type="PANTHER" id="PTHR47175:SF2">
    <property type="entry name" value="LIPASE ATG15-RELATED"/>
    <property type="match status" value="1"/>
</dbReference>
<evidence type="ECO:0000256" key="11">
    <source>
        <dbReference type="ARBA" id="ARBA00022968"/>
    </source>
</evidence>
<protein>
    <recommendedName>
        <fullName evidence="6">triacylglycerol lipase</fullName>
        <ecNumber evidence="6">3.1.1.3</ecNumber>
    </recommendedName>
    <alternativeName>
        <fullName evidence="18">Autophagy-related protein 15</fullName>
    </alternativeName>
</protein>
<evidence type="ECO:0000256" key="12">
    <source>
        <dbReference type="ARBA" id="ARBA00022989"/>
    </source>
</evidence>
<dbReference type="OrthoDB" id="58570at2759"/>
<keyword evidence="12" id="KW-1133">Transmembrane helix</keyword>
<comment type="catalytic activity">
    <reaction evidence="1">
        <text>a triacylglycerol + H2O = a diacylglycerol + a fatty acid + H(+)</text>
        <dbReference type="Rhea" id="RHEA:12044"/>
        <dbReference type="ChEBI" id="CHEBI:15377"/>
        <dbReference type="ChEBI" id="CHEBI:15378"/>
        <dbReference type="ChEBI" id="CHEBI:17855"/>
        <dbReference type="ChEBI" id="CHEBI:18035"/>
        <dbReference type="ChEBI" id="CHEBI:28868"/>
        <dbReference type="EC" id="3.1.1.3"/>
    </reaction>
</comment>
<feature type="signal peptide" evidence="19">
    <location>
        <begin position="1"/>
        <end position="32"/>
    </location>
</feature>
<evidence type="ECO:0000313" key="22">
    <source>
        <dbReference type="Proteomes" id="UP000235672"/>
    </source>
</evidence>
<keyword evidence="22" id="KW-1185">Reference proteome</keyword>
<dbReference type="Pfam" id="PF01764">
    <property type="entry name" value="Lipase_3"/>
    <property type="match status" value="1"/>
</dbReference>
<feature type="chain" id="PRO_5014342223" description="triacylglycerol lipase" evidence="19">
    <location>
        <begin position="33"/>
        <end position="477"/>
    </location>
</feature>
<keyword evidence="19" id="KW-0732">Signal</keyword>
<dbReference type="GO" id="GO:0005775">
    <property type="term" value="C:vacuolar lumen"/>
    <property type="evidence" value="ECO:0007669"/>
    <property type="project" value="TreeGrafter"/>
</dbReference>
<dbReference type="Gene3D" id="3.40.50.1820">
    <property type="entry name" value="alpha/beta hydrolase"/>
    <property type="match status" value="1"/>
</dbReference>
<evidence type="ECO:0000256" key="7">
    <source>
        <dbReference type="ARBA" id="ARBA00022692"/>
    </source>
</evidence>
<evidence type="ECO:0000256" key="16">
    <source>
        <dbReference type="ARBA" id="ARBA00023180"/>
    </source>
</evidence>
<evidence type="ECO:0000256" key="17">
    <source>
        <dbReference type="ARBA" id="ARBA00024663"/>
    </source>
</evidence>
<dbReference type="PANTHER" id="PTHR47175">
    <property type="entry name" value="LIPASE ATG15-RELATED"/>
    <property type="match status" value="1"/>
</dbReference>
<dbReference type="GO" id="GO:0034496">
    <property type="term" value="P:multivesicular body membrane disassembly"/>
    <property type="evidence" value="ECO:0007669"/>
    <property type="project" value="TreeGrafter"/>
</dbReference>
<evidence type="ECO:0000256" key="5">
    <source>
        <dbReference type="ARBA" id="ARBA00011137"/>
    </source>
</evidence>
<keyword evidence="11" id="KW-0735">Signal-anchor</keyword>
<dbReference type="SUPFAM" id="SSF53474">
    <property type="entry name" value="alpha/beta-Hydrolases"/>
    <property type="match status" value="1"/>
</dbReference>
<organism evidence="21 22">
    <name type="scientific">Hyaloscypha hepaticicola</name>
    <dbReference type="NCBI Taxonomy" id="2082293"/>
    <lineage>
        <taxon>Eukaryota</taxon>
        <taxon>Fungi</taxon>
        <taxon>Dikarya</taxon>
        <taxon>Ascomycota</taxon>
        <taxon>Pezizomycotina</taxon>
        <taxon>Leotiomycetes</taxon>
        <taxon>Helotiales</taxon>
        <taxon>Hyaloscyphaceae</taxon>
        <taxon>Hyaloscypha</taxon>
    </lineage>
</organism>
<dbReference type="STRING" id="1745343.A0A2J6QMS1"/>
<dbReference type="GO" id="GO:0004620">
    <property type="term" value="F:phospholipase activity"/>
    <property type="evidence" value="ECO:0007669"/>
    <property type="project" value="TreeGrafter"/>
</dbReference>
<comment type="similarity">
    <text evidence="4">Belongs to the AB hydrolase superfamily. Lipase family.</text>
</comment>
<evidence type="ECO:0000256" key="18">
    <source>
        <dbReference type="ARBA" id="ARBA00029828"/>
    </source>
</evidence>
<dbReference type="GO" id="GO:0034727">
    <property type="term" value="P:piecemeal microautophagy of the nucleus"/>
    <property type="evidence" value="ECO:0007669"/>
    <property type="project" value="TreeGrafter"/>
</dbReference>
<keyword evidence="14" id="KW-0443">Lipid metabolism</keyword>
<dbReference type="AlphaFoldDB" id="A0A2J6QMS1"/>
<evidence type="ECO:0000256" key="4">
    <source>
        <dbReference type="ARBA" id="ARBA00010701"/>
    </source>
</evidence>
<dbReference type="Proteomes" id="UP000235672">
    <property type="component" value="Unassembled WGS sequence"/>
</dbReference>
<evidence type="ECO:0000256" key="15">
    <source>
        <dbReference type="ARBA" id="ARBA00023136"/>
    </source>
</evidence>
<keyword evidence="13" id="KW-0072">Autophagy</keyword>
<dbReference type="GO" id="GO:0004806">
    <property type="term" value="F:triacylglycerol lipase activity"/>
    <property type="evidence" value="ECO:0007669"/>
    <property type="project" value="UniProtKB-EC"/>
</dbReference>
<sequence length="477" mass="51656">MAIQQSPLTGPGFGRVLFSILSVSALISTSICDAPYPREQKPLLSFDSYSLNEQGHVKLGEAFSLQDIFHHGTYQYPNLHKHISIPKSEESSWVENSELPGLNGPLIARSRPMKIERLKDRRPSIIEPMISAAQEDGKFWSNSDPAAWTVDHLIGPDVTDKETILTLARMSANSYQPKPGQGDWTDVGSGFNESADFGWENDGIRGYVYANEDGSIVTISFKGGTPQLGWMGGPTSSNDRDNVNLLFSCCCGQGSFLAQKVCSCATFGFFSGRVCNSSCVGQCLKAEERYYPAAQHIYSNVSAFYPNAEIWVTGHSLGGTLSSLLGLTYGLPAVTIETPPEALPAGRLGLPAPPGSGTMQTRNNTGAYHFGITSDPIYMGRCKGLAASCALAGYAFDSVCHTGMKCVYDVVKDFGWWSSISTHGIVTVIQDVIMKYESVPVCEPAPECQDCSSWKEFHGSLTSSKTSKPTTTCHSPR</sequence>
<reference evidence="21 22" key="1">
    <citation type="submission" date="2016-05" db="EMBL/GenBank/DDBJ databases">
        <title>A degradative enzymes factory behind the ericoid mycorrhizal symbiosis.</title>
        <authorList>
            <consortium name="DOE Joint Genome Institute"/>
            <person name="Martino E."/>
            <person name="Morin E."/>
            <person name="Grelet G."/>
            <person name="Kuo A."/>
            <person name="Kohler A."/>
            <person name="Daghino S."/>
            <person name="Barry K."/>
            <person name="Choi C."/>
            <person name="Cichocki N."/>
            <person name="Clum A."/>
            <person name="Copeland A."/>
            <person name="Hainaut M."/>
            <person name="Haridas S."/>
            <person name="Labutti K."/>
            <person name="Lindquist E."/>
            <person name="Lipzen A."/>
            <person name="Khouja H.-R."/>
            <person name="Murat C."/>
            <person name="Ohm R."/>
            <person name="Olson A."/>
            <person name="Spatafora J."/>
            <person name="Veneault-Fourrey C."/>
            <person name="Henrissat B."/>
            <person name="Grigoriev I."/>
            <person name="Martin F."/>
            <person name="Perotto S."/>
        </authorList>
    </citation>
    <scope>NUCLEOTIDE SEQUENCE [LARGE SCALE GENOMIC DNA]</scope>
    <source>
        <strain evidence="21 22">UAMH 7357</strain>
    </source>
</reference>
<comment type="subcellular location">
    <subcellularLocation>
        <location evidence="3">Endosome</location>
        <location evidence="3">Multivesicular body membrane</location>
        <topology evidence="3">Single-pass type II membrane protein</topology>
    </subcellularLocation>
    <subcellularLocation>
        <location evidence="2">Prevacuolar compartment membrane</location>
        <topology evidence="2">Single-pass type II membrane protein</topology>
    </subcellularLocation>
</comment>
<evidence type="ECO:0000256" key="9">
    <source>
        <dbReference type="ARBA" id="ARBA00022801"/>
    </source>
</evidence>
<comment type="function">
    <text evidence="17">Lipase which is essential for lysis of subvacuolar cytoplasm to vacuole targeted bodies and intravacuolar autophagic bodies. Involved in the lysis of intravacuolar multivesicular body (MVB) vesicles. The intravacuolar membrane disintegration by ATG15 is critical to life span extension.</text>
</comment>
<evidence type="ECO:0000256" key="10">
    <source>
        <dbReference type="ARBA" id="ARBA00022963"/>
    </source>
</evidence>
<dbReference type="InterPro" id="IPR050805">
    <property type="entry name" value="ATG15_Lipase"/>
</dbReference>
<dbReference type="GO" id="GO:0032585">
    <property type="term" value="C:multivesicular body membrane"/>
    <property type="evidence" value="ECO:0007669"/>
    <property type="project" value="UniProtKB-SubCell"/>
</dbReference>
<dbReference type="InterPro" id="IPR002921">
    <property type="entry name" value="Fungal_lipase-type"/>
</dbReference>
<evidence type="ECO:0000256" key="14">
    <source>
        <dbReference type="ARBA" id="ARBA00023098"/>
    </source>
</evidence>
<dbReference type="InterPro" id="IPR029058">
    <property type="entry name" value="AB_hydrolase_fold"/>
</dbReference>
<keyword evidence="15" id="KW-0472">Membrane</keyword>
<dbReference type="EMBL" id="KZ613465">
    <property type="protein sequence ID" value="PMD27562.1"/>
    <property type="molecule type" value="Genomic_DNA"/>
</dbReference>
<keyword evidence="8" id="KW-0967">Endosome</keyword>
<keyword evidence="10" id="KW-0442">Lipid degradation</keyword>
<dbReference type="GO" id="GO:0006660">
    <property type="term" value="P:phosphatidylserine catabolic process"/>
    <property type="evidence" value="ECO:0007669"/>
    <property type="project" value="TreeGrafter"/>
</dbReference>
<proteinExistence type="inferred from homology"/>
<keyword evidence="9 21" id="KW-0378">Hydrolase</keyword>
<feature type="domain" description="Fungal lipase-type" evidence="20">
    <location>
        <begin position="300"/>
        <end position="327"/>
    </location>
</feature>
<evidence type="ECO:0000256" key="1">
    <source>
        <dbReference type="ARBA" id="ARBA00001024"/>
    </source>
</evidence>
<keyword evidence="7" id="KW-0812">Transmembrane</keyword>
<accession>A0A2J6QMS1</accession>
<evidence type="ECO:0000259" key="20">
    <source>
        <dbReference type="Pfam" id="PF01764"/>
    </source>
</evidence>
<keyword evidence="16" id="KW-0325">Glycoprotein</keyword>
<gene>
    <name evidence="21" type="ORF">NA56DRAFT_653420</name>
</gene>
<dbReference type="GO" id="GO:0046461">
    <property type="term" value="P:neutral lipid catabolic process"/>
    <property type="evidence" value="ECO:0007669"/>
    <property type="project" value="TreeGrafter"/>
</dbReference>
<evidence type="ECO:0000256" key="2">
    <source>
        <dbReference type="ARBA" id="ARBA00004270"/>
    </source>
</evidence>
<evidence type="ECO:0000256" key="6">
    <source>
        <dbReference type="ARBA" id="ARBA00013279"/>
    </source>
</evidence>
<evidence type="ECO:0000256" key="3">
    <source>
        <dbReference type="ARBA" id="ARBA00004343"/>
    </source>
</evidence>
<name>A0A2J6QMS1_9HELO</name>
<comment type="subunit">
    <text evidence="5">Binds to both phosphatidylinositol (PI) and phosphatidylinositol 3,5-bisphosphate (PIP2).</text>
</comment>
<evidence type="ECO:0000256" key="8">
    <source>
        <dbReference type="ARBA" id="ARBA00022753"/>
    </source>
</evidence>